<dbReference type="OrthoDB" id="6076049at2759"/>
<dbReference type="SUPFAM" id="SSF57845">
    <property type="entry name" value="B-box zinc-binding domain"/>
    <property type="match status" value="1"/>
</dbReference>
<evidence type="ECO:0000313" key="1">
    <source>
        <dbReference type="EMBL" id="CAC5372545.1"/>
    </source>
</evidence>
<evidence type="ECO:0000313" key="2">
    <source>
        <dbReference type="Proteomes" id="UP000507470"/>
    </source>
</evidence>
<dbReference type="AlphaFoldDB" id="A0A6J8ARL0"/>
<evidence type="ECO:0008006" key="3">
    <source>
        <dbReference type="Google" id="ProtNLM"/>
    </source>
</evidence>
<dbReference type="EMBL" id="CACVKT020001854">
    <property type="protein sequence ID" value="CAC5372545.1"/>
    <property type="molecule type" value="Genomic_DNA"/>
</dbReference>
<protein>
    <recommendedName>
        <fullName evidence="3">B box-type domain-containing protein</fullName>
    </recommendedName>
</protein>
<name>A0A6J8ARL0_MYTCO</name>
<dbReference type="Proteomes" id="UP000507470">
    <property type="component" value="Unassembled WGS sequence"/>
</dbReference>
<sequence>MFFFNSLNKNQWSGYYNQIPINVDYVEIESVSSLIKQECAEHYHRLFFYCVDHYVTACALCVTENHEQCTRLKPIDELARYSKTSTELFDIEMGIQELDNTVDELRNHRQQTIDTAKDQRKTISKEIKYVRKQLVKESVLELSIDPQLKYLSSALKRFGKIQVVQSPCQIKVGVWEQQRAQTNVSITTVRNIDKTKLELIREILFENGSNITDCVIVNDGRMIFADNQRFKVLVYTGDGQLSKSITVGKSPFGSAVIGTNTVAVTSLKE</sequence>
<proteinExistence type="predicted"/>
<keyword evidence="2" id="KW-1185">Reference proteome</keyword>
<organism evidence="1 2">
    <name type="scientific">Mytilus coruscus</name>
    <name type="common">Sea mussel</name>
    <dbReference type="NCBI Taxonomy" id="42192"/>
    <lineage>
        <taxon>Eukaryota</taxon>
        <taxon>Metazoa</taxon>
        <taxon>Spiralia</taxon>
        <taxon>Lophotrochozoa</taxon>
        <taxon>Mollusca</taxon>
        <taxon>Bivalvia</taxon>
        <taxon>Autobranchia</taxon>
        <taxon>Pteriomorphia</taxon>
        <taxon>Mytilida</taxon>
        <taxon>Mytiloidea</taxon>
        <taxon>Mytilidae</taxon>
        <taxon>Mytilinae</taxon>
        <taxon>Mytilus</taxon>
    </lineage>
</organism>
<reference evidence="1 2" key="1">
    <citation type="submission" date="2020-06" db="EMBL/GenBank/DDBJ databases">
        <authorList>
            <person name="Li R."/>
            <person name="Bekaert M."/>
        </authorList>
    </citation>
    <scope>NUCLEOTIDE SEQUENCE [LARGE SCALE GENOMIC DNA]</scope>
    <source>
        <strain evidence="2">wild</strain>
    </source>
</reference>
<accession>A0A6J8ARL0</accession>
<gene>
    <name evidence="1" type="ORF">MCOR_10603</name>
</gene>